<evidence type="ECO:0000256" key="4">
    <source>
        <dbReference type="PROSITE-ProRule" id="PRU00252"/>
    </source>
</evidence>
<evidence type="ECO:0000256" key="1">
    <source>
        <dbReference type="ARBA" id="ARBA00022515"/>
    </source>
</evidence>
<evidence type="ECO:0000313" key="6">
    <source>
        <dbReference type="Proteomes" id="UP000214610"/>
    </source>
</evidence>
<dbReference type="GeneID" id="78361818"/>
<evidence type="ECO:0000256" key="2">
    <source>
        <dbReference type="ARBA" id="ARBA00022705"/>
    </source>
</evidence>
<gene>
    <name evidence="5" type="ORF">ADH67_12030</name>
</gene>
<keyword evidence="6" id="KW-1185">Reference proteome</keyword>
<dbReference type="EMBL" id="NHMP01000011">
    <property type="protein sequence ID" value="OXE44451.1"/>
    <property type="molecule type" value="Genomic_DNA"/>
</dbReference>
<dbReference type="GO" id="GO:0003697">
    <property type="term" value="F:single-stranded DNA binding"/>
    <property type="evidence" value="ECO:0007669"/>
    <property type="project" value="InterPro"/>
</dbReference>
<dbReference type="PROSITE" id="PS50935">
    <property type="entry name" value="SSB"/>
    <property type="match status" value="1"/>
</dbReference>
<dbReference type="InterPro" id="IPR023646">
    <property type="entry name" value="Prisomal_replication_PriB"/>
</dbReference>
<dbReference type="SUPFAM" id="SSF50249">
    <property type="entry name" value="Nucleic acid-binding proteins"/>
    <property type="match status" value="1"/>
</dbReference>
<evidence type="ECO:0000256" key="3">
    <source>
        <dbReference type="ARBA" id="ARBA00023125"/>
    </source>
</evidence>
<protein>
    <recommendedName>
        <fullName evidence="7">Primosomal replication protein N</fullName>
    </recommendedName>
</protein>
<dbReference type="PIRSF" id="PIRSF003135">
    <property type="entry name" value="Primosomal_n"/>
    <property type="match status" value="1"/>
</dbReference>
<accession>A0A227KCU2</accession>
<dbReference type="InterPro" id="IPR000424">
    <property type="entry name" value="Primosome_PriB/ssb"/>
</dbReference>
<dbReference type="GO" id="GO:0006269">
    <property type="term" value="P:DNA replication, synthesis of primer"/>
    <property type="evidence" value="ECO:0007669"/>
    <property type="project" value="UniProtKB-KW"/>
</dbReference>
<reference evidence="6" key="1">
    <citation type="submission" date="2017-05" db="EMBL/GenBank/DDBJ databases">
        <title>Improved OligoMM genomes.</title>
        <authorList>
            <person name="Garzetti D."/>
        </authorList>
    </citation>
    <scope>NUCLEOTIDE SEQUENCE [LARGE SCALE GENOMIC DNA]</scope>
    <source>
        <strain evidence="6">YL45</strain>
    </source>
</reference>
<name>A0A227KCU2_9BURK</name>
<evidence type="ECO:0000313" key="5">
    <source>
        <dbReference type="EMBL" id="OXE44451.1"/>
    </source>
</evidence>
<dbReference type="GO" id="GO:1990077">
    <property type="term" value="C:primosome complex"/>
    <property type="evidence" value="ECO:0007669"/>
    <property type="project" value="UniProtKB-KW"/>
</dbReference>
<comment type="caution">
    <text evidence="5">The sequence shown here is derived from an EMBL/GenBank/DDBJ whole genome shotgun (WGS) entry which is preliminary data.</text>
</comment>
<dbReference type="Proteomes" id="UP000214610">
    <property type="component" value="Unassembled WGS sequence"/>
</dbReference>
<keyword evidence="2" id="KW-0235">DNA replication</keyword>
<proteinExistence type="predicted"/>
<dbReference type="RefSeq" id="WP_066593628.1">
    <property type="nucleotide sequence ID" value="NZ_CAJTBZ010000057.1"/>
</dbReference>
<keyword evidence="1" id="KW-0639">Primosome</keyword>
<dbReference type="Pfam" id="PF22657">
    <property type="entry name" value="SSB_1"/>
    <property type="match status" value="1"/>
</dbReference>
<dbReference type="InterPro" id="IPR012340">
    <property type="entry name" value="NA-bd_OB-fold"/>
</dbReference>
<keyword evidence="3 4" id="KW-0238">DNA-binding</keyword>
<organism evidence="5 6">
    <name type="scientific">Turicimonas muris</name>
    <dbReference type="NCBI Taxonomy" id="1796652"/>
    <lineage>
        <taxon>Bacteria</taxon>
        <taxon>Pseudomonadati</taxon>
        <taxon>Pseudomonadota</taxon>
        <taxon>Betaproteobacteria</taxon>
        <taxon>Burkholderiales</taxon>
        <taxon>Sutterellaceae</taxon>
        <taxon>Turicimonas</taxon>
    </lineage>
</organism>
<dbReference type="AlphaFoldDB" id="A0A227KCU2"/>
<evidence type="ECO:0008006" key="7">
    <source>
        <dbReference type="Google" id="ProtNLM"/>
    </source>
</evidence>
<sequence>MNGFQLSAQLISREALRYTLAGVAVCECGFQHTGVTQEADSDRKNNFKFTAVALGKIGEVLSKEELGSQLILRGFIATSSVRSSKLVLHITEYDKGV</sequence>
<dbReference type="Gene3D" id="2.40.50.140">
    <property type="entry name" value="Nucleic acid-binding proteins"/>
    <property type="match status" value="1"/>
</dbReference>